<keyword evidence="3" id="KW-1185">Reference proteome</keyword>
<dbReference type="SUPFAM" id="SSF53850">
    <property type="entry name" value="Periplasmic binding protein-like II"/>
    <property type="match status" value="1"/>
</dbReference>
<dbReference type="AlphaFoldDB" id="A0A1I5SQU6"/>
<dbReference type="PANTHER" id="PTHR38431:SF1">
    <property type="entry name" value="BLL2305 PROTEIN"/>
    <property type="match status" value="1"/>
</dbReference>
<evidence type="ECO:0000259" key="1">
    <source>
        <dbReference type="Pfam" id="PF12727"/>
    </source>
</evidence>
<dbReference type="InterPro" id="IPR036390">
    <property type="entry name" value="WH_DNA-bd_sf"/>
</dbReference>
<dbReference type="PANTHER" id="PTHR38431">
    <property type="entry name" value="BLL2305 PROTEIN"/>
    <property type="match status" value="1"/>
</dbReference>
<evidence type="ECO:0000313" key="3">
    <source>
        <dbReference type="Proteomes" id="UP000198784"/>
    </source>
</evidence>
<reference evidence="3" key="1">
    <citation type="submission" date="2016-10" db="EMBL/GenBank/DDBJ databases">
        <authorList>
            <person name="Varghese N."/>
            <person name="Submissions S."/>
        </authorList>
    </citation>
    <scope>NUCLEOTIDE SEQUENCE [LARGE SCALE GENOMIC DNA]</scope>
    <source>
        <strain evidence="3">DSM 17834</strain>
    </source>
</reference>
<dbReference type="InterPro" id="IPR036388">
    <property type="entry name" value="WH-like_DNA-bd_sf"/>
</dbReference>
<dbReference type="Gene3D" id="1.10.10.10">
    <property type="entry name" value="Winged helix-like DNA-binding domain superfamily/Winged helix DNA-binding domain"/>
    <property type="match status" value="1"/>
</dbReference>
<dbReference type="InterPro" id="IPR024370">
    <property type="entry name" value="PBP_domain"/>
</dbReference>
<protein>
    <submittedName>
        <fullName evidence="2">ModE molybdate transport repressor domain-containing protein</fullName>
    </submittedName>
</protein>
<dbReference type="SUPFAM" id="SSF46785">
    <property type="entry name" value="Winged helix' DNA-binding domain"/>
    <property type="match status" value="1"/>
</dbReference>
<organism evidence="2 3">
    <name type="scientific">Pseudomonas borbori</name>
    <dbReference type="NCBI Taxonomy" id="289003"/>
    <lineage>
        <taxon>Bacteria</taxon>
        <taxon>Pseudomonadati</taxon>
        <taxon>Pseudomonadota</taxon>
        <taxon>Gammaproteobacteria</taxon>
        <taxon>Pseudomonadales</taxon>
        <taxon>Pseudomonadaceae</taxon>
        <taxon>Pseudomonas</taxon>
    </lineage>
</organism>
<dbReference type="Pfam" id="PF12727">
    <property type="entry name" value="PBP_like"/>
    <property type="match status" value="1"/>
</dbReference>
<dbReference type="Gene3D" id="3.40.190.10">
    <property type="entry name" value="Periplasmic binding protein-like II"/>
    <property type="match status" value="1"/>
</dbReference>
<name>A0A1I5SQU6_9PSED</name>
<feature type="domain" description="PBP" evidence="1">
    <location>
        <begin position="141"/>
        <end position="324"/>
    </location>
</feature>
<dbReference type="Proteomes" id="UP000198784">
    <property type="component" value="Unassembled WGS sequence"/>
</dbReference>
<sequence length="363" mass="40190">MIRIEIQPRWRFHQTDGSSLDPQGLSLLQNVHDCGKLTEAAARSGYSYRHAWNLLGKWEAFFGSPLIALERGKGAHLTSLGEKLLRADQRIRARLTPQLDNLAGELEVELNRALQETRPGLRIHASHGFAVAALREWLEQDSRWQWELQFRSGVEAMLSLQRRDCDLAGLHVPSGPLGSLSMARIQPWLRAEHRVITFVVRTQGLILAPGNPLGITGLADLQRNGLRLVNREQGSGTRMLLESLLQQAQIDSAGIDGFHNEEYTHAAVAAYVASGMADVGFGVEAAARMFGLAFIPLAREHYCLLCHQDSLALPAMGALLEVLQNPQFQARIGQLPGYALSRPGEVLPLAQALEQWSRESLLE</sequence>
<dbReference type="STRING" id="289003.SAMN05216190_11723"/>
<dbReference type="OrthoDB" id="9805928at2"/>
<dbReference type="EMBL" id="FOWX01000017">
    <property type="protein sequence ID" value="SFP73172.1"/>
    <property type="molecule type" value="Genomic_DNA"/>
</dbReference>
<evidence type="ECO:0000313" key="2">
    <source>
        <dbReference type="EMBL" id="SFP73172.1"/>
    </source>
</evidence>
<accession>A0A1I5SQU6</accession>
<dbReference type="RefSeq" id="WP_090501924.1">
    <property type="nucleotide sequence ID" value="NZ_FOWX01000017.1"/>
</dbReference>
<gene>
    <name evidence="2" type="ORF">SAMN05216190_11723</name>
</gene>
<proteinExistence type="predicted"/>